<sequence>MYTAEQLKHLLADVLQIDTVDFDSDTELLGAIAEFDSMAVVSLITALEQQLNISIADDELDTEAFVSFASLLDLINQLAA</sequence>
<proteinExistence type="predicted"/>
<reference evidence="2" key="1">
    <citation type="submission" date="2021-12" db="EMBL/GenBank/DDBJ databases">
        <authorList>
            <person name="Rodrigo-Torres L."/>
            <person name="Arahal R. D."/>
            <person name="Lucena T."/>
        </authorList>
    </citation>
    <scope>NUCLEOTIDE SEQUENCE</scope>
    <source>
        <strain evidence="2">CECT 8267</strain>
    </source>
</reference>
<dbReference type="Gene3D" id="1.10.1200.10">
    <property type="entry name" value="ACP-like"/>
    <property type="match status" value="1"/>
</dbReference>
<organism evidence="2 3">
    <name type="scientific">Sinobacterium norvegicum</name>
    <dbReference type="NCBI Taxonomy" id="1641715"/>
    <lineage>
        <taxon>Bacteria</taxon>
        <taxon>Pseudomonadati</taxon>
        <taxon>Pseudomonadota</taxon>
        <taxon>Gammaproteobacteria</taxon>
        <taxon>Cellvibrionales</taxon>
        <taxon>Spongiibacteraceae</taxon>
        <taxon>Sinobacterium</taxon>
    </lineage>
</organism>
<evidence type="ECO:0000313" key="3">
    <source>
        <dbReference type="Proteomes" id="UP000838100"/>
    </source>
</evidence>
<name>A0ABN8EN56_9GAMM</name>
<keyword evidence="3" id="KW-1185">Reference proteome</keyword>
<feature type="domain" description="Carrier" evidence="1">
    <location>
        <begin position="1"/>
        <end position="79"/>
    </location>
</feature>
<evidence type="ECO:0000259" key="1">
    <source>
        <dbReference type="PROSITE" id="PS50075"/>
    </source>
</evidence>
<dbReference type="EMBL" id="CAKLPX010000003">
    <property type="protein sequence ID" value="CAH0992694.1"/>
    <property type="molecule type" value="Genomic_DNA"/>
</dbReference>
<dbReference type="InterPro" id="IPR009081">
    <property type="entry name" value="PP-bd_ACP"/>
</dbReference>
<protein>
    <recommendedName>
        <fullName evidence="1">Carrier domain-containing protein</fullName>
    </recommendedName>
</protein>
<accession>A0ABN8EN56</accession>
<dbReference type="Pfam" id="PF00550">
    <property type="entry name" value="PP-binding"/>
    <property type="match status" value="1"/>
</dbReference>
<dbReference type="InterPro" id="IPR036736">
    <property type="entry name" value="ACP-like_sf"/>
</dbReference>
<comment type="caution">
    <text evidence="2">The sequence shown here is derived from an EMBL/GenBank/DDBJ whole genome shotgun (WGS) entry which is preliminary data.</text>
</comment>
<dbReference type="SUPFAM" id="SSF47336">
    <property type="entry name" value="ACP-like"/>
    <property type="match status" value="1"/>
</dbReference>
<dbReference type="Proteomes" id="UP000838100">
    <property type="component" value="Unassembled WGS sequence"/>
</dbReference>
<dbReference type="PROSITE" id="PS50075">
    <property type="entry name" value="CARRIER"/>
    <property type="match status" value="1"/>
</dbReference>
<gene>
    <name evidence="2" type="ORF">SIN8267_02827</name>
</gene>
<evidence type="ECO:0000313" key="2">
    <source>
        <dbReference type="EMBL" id="CAH0992694.1"/>
    </source>
</evidence>